<evidence type="ECO:0000313" key="3">
    <source>
        <dbReference type="Proteomes" id="UP000321331"/>
    </source>
</evidence>
<comment type="caution">
    <text evidence="2">The sequence shown here is derived from an EMBL/GenBank/DDBJ whole genome shotgun (WGS) entry which is preliminary data.</text>
</comment>
<feature type="non-terminal residue" evidence="2">
    <location>
        <position position="1"/>
    </location>
</feature>
<keyword evidence="1" id="KW-0812">Transmembrane</keyword>
<accession>A0A5C6SMN9</accession>
<reference evidence="2 3" key="1">
    <citation type="submission" date="2019-07" db="EMBL/GenBank/DDBJ databases">
        <title>The First High-Quality Draft Genome Sequence of the Causal Agent of the Current Panama Disease Epidemic.</title>
        <authorList>
            <person name="Warmington R.J."/>
            <person name="Kay W."/>
            <person name="Jeffries A."/>
            <person name="Bebber D."/>
            <person name="Moore K."/>
            <person name="Studholme D.J."/>
        </authorList>
    </citation>
    <scope>NUCLEOTIDE SEQUENCE [LARGE SCALE GENOMIC DNA]</scope>
    <source>
        <strain evidence="2 3">TR4</strain>
    </source>
</reference>
<evidence type="ECO:0000313" key="2">
    <source>
        <dbReference type="EMBL" id="TXB99745.1"/>
    </source>
</evidence>
<keyword evidence="1" id="KW-1133">Transmembrane helix</keyword>
<dbReference type="Proteomes" id="UP000321331">
    <property type="component" value="Unassembled WGS sequence"/>
</dbReference>
<proteinExistence type="predicted"/>
<keyword evidence="1" id="KW-0472">Membrane</keyword>
<dbReference type="AlphaFoldDB" id="A0A5C6SMN9"/>
<organism evidence="2 3">
    <name type="scientific">Fusarium oxysporum f. sp. cubense</name>
    <dbReference type="NCBI Taxonomy" id="61366"/>
    <lineage>
        <taxon>Eukaryota</taxon>
        <taxon>Fungi</taxon>
        <taxon>Dikarya</taxon>
        <taxon>Ascomycota</taxon>
        <taxon>Pezizomycotina</taxon>
        <taxon>Sordariomycetes</taxon>
        <taxon>Hypocreomycetidae</taxon>
        <taxon>Hypocreales</taxon>
        <taxon>Nectriaceae</taxon>
        <taxon>Fusarium</taxon>
        <taxon>Fusarium oxysporum species complex</taxon>
    </lineage>
</organism>
<dbReference type="EMBL" id="VMNF01000011">
    <property type="protein sequence ID" value="TXB99745.1"/>
    <property type="molecule type" value="Genomic_DNA"/>
</dbReference>
<protein>
    <submittedName>
        <fullName evidence="2">Uncharacterized protein</fullName>
    </submittedName>
</protein>
<feature type="transmembrane region" description="Helical" evidence="1">
    <location>
        <begin position="36"/>
        <end position="54"/>
    </location>
</feature>
<evidence type="ECO:0000256" key="1">
    <source>
        <dbReference type="SAM" id="Phobius"/>
    </source>
</evidence>
<gene>
    <name evidence="2" type="ORF">FocTR4_00014685</name>
</gene>
<name>A0A5C6SMN9_FUSOC</name>
<sequence>IPYIYYFKNKKEYYFNNIKKSSYYLKCIRRGRSYNSIYITSTYISISFFFLLILC</sequence>